<dbReference type="InterPro" id="IPR012337">
    <property type="entry name" value="RNaseH-like_sf"/>
</dbReference>
<proteinExistence type="predicted"/>
<keyword evidence="4" id="KW-0540">Nuclease</keyword>
<evidence type="ECO:0000259" key="12">
    <source>
        <dbReference type="PROSITE" id="PS50994"/>
    </source>
</evidence>
<sequence>MLSVQKPPPRPAQYEALSIWDLMAIRQRKQKFERRMKRAEKTLAEARWDNETKMWRRGIDDGLKMFPATTQEDETQGKKATCKTDKGSSKPKETQRSWVDADDSDNEEFLNQLLHDRPPSYAINDNVQSTSVSSEDPAQNKGISNTVKTSDTVLIQNGASVPTAPDTQIQLQPPQIQRLYPDVPVLERTTSLMVPPDPIYTRSKLVQIEPTPQLLPQPQQQVVPSYTSVAGPQSVATAPMMNQAKGVNAPQGLGLGQTPAAISLPITVGPPVPLYAQGKPGICDQGLMTQEAIRGGSTGHLQGGQTVERSRSLLDFSPIEVPLETMRQAGLGTLTPQVMSTNTTQTPMVQSGNISLQGLTVQQLNEWLNKLNTPQTTTVTPERSEREEYLNFVRLGVEAMELVEGTMGVNRLESYTEAGLRYLCPKITKEVSKVHQRLANLVDKYGRDMESTKHLKRSYRLDFEPKDFDHMRSTRMKANLKEILQSAQICGALEKWEGRWAKKRDKEKGDGPEPKQAKSAPDTGTIKMLPMRETAGGVLVHVLWSRGDILSFTNDYPRLREKPIERYQQTDRFVKLAKCLWEDLNTLFEIIVPPDLWLECKRGVDWPTEEPARNKVTGAPSAEVMRYFHKVIEFLKQKVSSKVTNWQKIDRTSQEAKESIHAYYERLLKAFKHYSGTEVIESKDMNHLVFRFVEGLRPEIIQMIKNHLTCWQAKPIDEVLQYAKYCSDGIELKQRKLKEKVMVMQIKAAQAGMQGNGIQQMVQQQPQGNGMFQAQPRGRGRGGFANRGPDMNTVIVQNDVQGMKKVSPCHACGGVGHWKRECPMVVQDGVVQQSNDVGTFKNVRGIEVQTNSDDEGDDGQFPELETEIANEEYPLITPFPMLTVTDLPPELQGTVTEKVWDLTGKEVGLIKGVDLVKVEVKPNALFPQVPQYHMAQDVLIQVAKIIADFVKQGVLKKVLSSPCNSPILGLKKPCGKVRIVQDLRKINKIVVKCCPILPNPAVIMFQVLCDAEWFTVVDLSQAFFLVPLHEDSQFLFSFKFLDKVYSWCRIPQGLSESPSIFNQILKKDLESLELPFSSTLVQYINDLLIASRTKDDCRNDSLTVAKLLLRELIPRFGFPIYLESDRGRHFNNEVIKLLCAALNIEQKLHCSYRPEASGLVEHMKGTLKSRMAKMCAATNLKWPDALPLVLMSMRNTPDKETGLSPHEILMGRAMGLPAVPANALVNITDDMVLEYCKGLADVVHSFSHQVEATTLPPISDPGHTLKAGDWVVVKKHVRKSCLEPHWKGPYQVILTTTTAVKSAGLPNWIHASHTKKVTCPTDEELEVSKTTAAEKEVSGPENIQMGTETEGEPAEDGLVTQTVNEFQKGDGEPISAEVTGNQHKERFSQKQTDTGLRLSP</sequence>
<feature type="region of interest" description="Disordered" evidence="9">
    <location>
        <begin position="69"/>
        <end position="145"/>
    </location>
</feature>
<evidence type="ECO:0000256" key="9">
    <source>
        <dbReference type="SAM" id="MobiDB-lite"/>
    </source>
</evidence>
<keyword evidence="2" id="KW-0808">Transferase</keyword>
<comment type="function">
    <text evidence="1">Catalyzes viral DNA integration into the host chromosome, by performing a series of DNA cutting and joining reactions. This enzyme activity takes place after virion entry into a cell and reverse transcription of the RNA genome in dsDNA. The first step in the integration process is 3' processing. This step requires a complex comprising the viral genome, matrix protein and integrase. This complex is called the pre-integration complex (PIC). The integrase protein removes 2 nucleotides from each 3' end of the viral DNA, leaving recessed CA OH's at the 3' ends. In the second step that requires cell division, the PIC enters cell nucleus. In the third step, termed strand transfer, the integrase protein joins the previously processed 3' ends to the 5' ends of strands of target cellular DNA at the site of integration. The last step is viral DNA integration into host chromosome.</text>
</comment>
<evidence type="ECO:0000259" key="11">
    <source>
        <dbReference type="PROSITE" id="PS50878"/>
    </source>
</evidence>
<dbReference type="PANTHER" id="PTHR37984:SF5">
    <property type="entry name" value="PROTEIN NYNRIN-LIKE"/>
    <property type="match status" value="1"/>
</dbReference>
<dbReference type="InterPro" id="IPR043502">
    <property type="entry name" value="DNA/RNA_pol_sf"/>
</dbReference>
<dbReference type="Proteomes" id="UP001066276">
    <property type="component" value="Chromosome 8"/>
</dbReference>
<evidence type="ECO:0000313" key="13">
    <source>
        <dbReference type="EMBL" id="KAJ1116727.1"/>
    </source>
</evidence>
<dbReference type="GO" id="GO:0015074">
    <property type="term" value="P:DNA integration"/>
    <property type="evidence" value="ECO:0007669"/>
    <property type="project" value="InterPro"/>
</dbReference>
<evidence type="ECO:0000256" key="5">
    <source>
        <dbReference type="ARBA" id="ARBA00022759"/>
    </source>
</evidence>
<feature type="domain" description="Reverse transcriptase" evidence="11">
    <location>
        <begin position="951"/>
        <end position="1142"/>
    </location>
</feature>
<dbReference type="PROSITE" id="PS50158">
    <property type="entry name" value="ZF_CCHC"/>
    <property type="match status" value="1"/>
</dbReference>
<feature type="compositionally biased region" description="Polar residues" evidence="9">
    <location>
        <begin position="123"/>
        <end position="145"/>
    </location>
</feature>
<dbReference type="Gene3D" id="3.30.420.10">
    <property type="entry name" value="Ribonuclease H-like superfamily/Ribonuclease H"/>
    <property type="match status" value="1"/>
</dbReference>
<keyword evidence="7" id="KW-0479">Metal-binding</keyword>
<dbReference type="Gene3D" id="2.30.30.850">
    <property type="match status" value="1"/>
</dbReference>
<dbReference type="InterPro" id="IPR001584">
    <property type="entry name" value="Integrase_cat-core"/>
</dbReference>
<protein>
    <submittedName>
        <fullName evidence="13">Uncharacterized protein</fullName>
    </submittedName>
</protein>
<dbReference type="GO" id="GO:0003676">
    <property type="term" value="F:nucleic acid binding"/>
    <property type="evidence" value="ECO:0007669"/>
    <property type="project" value="InterPro"/>
</dbReference>
<dbReference type="Gene3D" id="3.10.10.10">
    <property type="entry name" value="HIV Type 1 Reverse Transcriptase, subunit A, domain 1"/>
    <property type="match status" value="1"/>
</dbReference>
<dbReference type="InterPro" id="IPR050951">
    <property type="entry name" value="Retrovirus_Pol_polyprotein"/>
</dbReference>
<evidence type="ECO:0000256" key="4">
    <source>
        <dbReference type="ARBA" id="ARBA00022722"/>
    </source>
</evidence>
<dbReference type="GO" id="GO:0008270">
    <property type="term" value="F:zinc ion binding"/>
    <property type="evidence" value="ECO:0007669"/>
    <property type="project" value="UniProtKB-KW"/>
</dbReference>
<dbReference type="InterPro" id="IPR000477">
    <property type="entry name" value="RT_dom"/>
</dbReference>
<dbReference type="SMART" id="SM00343">
    <property type="entry name" value="ZnF_C2HC"/>
    <property type="match status" value="1"/>
</dbReference>
<dbReference type="PROSITE" id="PS50878">
    <property type="entry name" value="RT_POL"/>
    <property type="match status" value="1"/>
</dbReference>
<comment type="caution">
    <text evidence="13">The sequence shown here is derived from an EMBL/GenBank/DDBJ whole genome shotgun (WGS) entry which is preliminary data.</text>
</comment>
<evidence type="ECO:0000256" key="3">
    <source>
        <dbReference type="ARBA" id="ARBA00022695"/>
    </source>
</evidence>
<dbReference type="InterPro" id="IPR001878">
    <property type="entry name" value="Znf_CCHC"/>
</dbReference>
<feature type="coiled-coil region" evidence="8">
    <location>
        <begin position="22"/>
        <end position="49"/>
    </location>
</feature>
<organism evidence="13 14">
    <name type="scientific">Pleurodeles waltl</name>
    <name type="common">Iberian ribbed newt</name>
    <dbReference type="NCBI Taxonomy" id="8319"/>
    <lineage>
        <taxon>Eukaryota</taxon>
        <taxon>Metazoa</taxon>
        <taxon>Chordata</taxon>
        <taxon>Craniata</taxon>
        <taxon>Vertebrata</taxon>
        <taxon>Euteleostomi</taxon>
        <taxon>Amphibia</taxon>
        <taxon>Batrachia</taxon>
        <taxon>Caudata</taxon>
        <taxon>Salamandroidea</taxon>
        <taxon>Salamandridae</taxon>
        <taxon>Pleurodelinae</taxon>
        <taxon>Pleurodeles</taxon>
    </lineage>
</organism>
<evidence type="ECO:0000256" key="6">
    <source>
        <dbReference type="ARBA" id="ARBA00022801"/>
    </source>
</evidence>
<dbReference type="GO" id="GO:0016787">
    <property type="term" value="F:hydrolase activity"/>
    <property type="evidence" value="ECO:0007669"/>
    <property type="project" value="UniProtKB-KW"/>
</dbReference>
<feature type="domain" description="Integrase catalytic" evidence="12">
    <location>
        <begin position="1054"/>
        <end position="1213"/>
    </location>
</feature>
<evidence type="ECO:0000259" key="10">
    <source>
        <dbReference type="PROSITE" id="PS50158"/>
    </source>
</evidence>
<keyword evidence="7" id="KW-0863">Zinc-finger</keyword>
<dbReference type="Pfam" id="PF00098">
    <property type="entry name" value="zf-CCHC"/>
    <property type="match status" value="1"/>
</dbReference>
<dbReference type="SUPFAM" id="SSF56672">
    <property type="entry name" value="DNA/RNA polymerases"/>
    <property type="match status" value="1"/>
</dbReference>
<keyword evidence="8" id="KW-0175">Coiled coil</keyword>
<dbReference type="GO" id="GO:0004519">
    <property type="term" value="F:endonuclease activity"/>
    <property type="evidence" value="ECO:0007669"/>
    <property type="project" value="UniProtKB-KW"/>
</dbReference>
<dbReference type="PANTHER" id="PTHR37984">
    <property type="entry name" value="PROTEIN CBG26694"/>
    <property type="match status" value="1"/>
</dbReference>
<dbReference type="SUPFAM" id="SSF53098">
    <property type="entry name" value="Ribonuclease H-like"/>
    <property type="match status" value="1"/>
</dbReference>
<evidence type="ECO:0000256" key="2">
    <source>
        <dbReference type="ARBA" id="ARBA00022679"/>
    </source>
</evidence>
<feature type="region of interest" description="Disordered" evidence="9">
    <location>
        <begin position="501"/>
        <end position="524"/>
    </location>
</feature>
<evidence type="ECO:0000256" key="1">
    <source>
        <dbReference type="ARBA" id="ARBA00002884"/>
    </source>
</evidence>
<feature type="compositionally biased region" description="Basic and acidic residues" evidence="9">
    <location>
        <begin position="82"/>
        <end position="95"/>
    </location>
</feature>
<keyword evidence="5" id="KW-0255">Endonuclease</keyword>
<keyword evidence="14" id="KW-1185">Reference proteome</keyword>
<dbReference type="Pfam" id="PF18697">
    <property type="entry name" value="MLVIN_C"/>
    <property type="match status" value="1"/>
</dbReference>
<reference evidence="13" key="1">
    <citation type="journal article" date="2022" name="bioRxiv">
        <title>Sequencing and chromosome-scale assembly of the giantPleurodeles waltlgenome.</title>
        <authorList>
            <person name="Brown T."/>
            <person name="Elewa A."/>
            <person name="Iarovenko S."/>
            <person name="Subramanian E."/>
            <person name="Araus A.J."/>
            <person name="Petzold A."/>
            <person name="Susuki M."/>
            <person name="Suzuki K.-i.T."/>
            <person name="Hayashi T."/>
            <person name="Toyoda A."/>
            <person name="Oliveira C."/>
            <person name="Osipova E."/>
            <person name="Leigh N.D."/>
            <person name="Simon A."/>
            <person name="Yun M.H."/>
        </authorList>
    </citation>
    <scope>NUCLEOTIDE SEQUENCE</scope>
    <source>
        <strain evidence="13">20211129_DDA</strain>
        <tissue evidence="13">Liver</tissue>
    </source>
</reference>
<keyword evidence="3" id="KW-0548">Nucleotidyltransferase</keyword>
<dbReference type="InterPro" id="IPR040643">
    <property type="entry name" value="MLVIN_C"/>
</dbReference>
<dbReference type="SUPFAM" id="SSF57756">
    <property type="entry name" value="Retrovirus zinc finger-like domains"/>
    <property type="match status" value="1"/>
</dbReference>
<accession>A0AAV7NL04</accession>
<feature type="compositionally biased region" description="Basic and acidic residues" evidence="9">
    <location>
        <begin position="501"/>
        <end position="516"/>
    </location>
</feature>
<dbReference type="Pfam" id="PF00078">
    <property type="entry name" value="RVT_1"/>
    <property type="match status" value="1"/>
</dbReference>
<feature type="domain" description="CCHC-type" evidence="10">
    <location>
        <begin position="809"/>
        <end position="823"/>
    </location>
</feature>
<evidence type="ECO:0000256" key="7">
    <source>
        <dbReference type="PROSITE-ProRule" id="PRU00047"/>
    </source>
</evidence>
<dbReference type="GO" id="GO:0016779">
    <property type="term" value="F:nucleotidyltransferase activity"/>
    <property type="evidence" value="ECO:0007669"/>
    <property type="project" value="UniProtKB-KW"/>
</dbReference>
<gene>
    <name evidence="13" type="ORF">NDU88_004933</name>
</gene>
<feature type="region of interest" description="Disordered" evidence="9">
    <location>
        <begin position="1322"/>
        <end position="1400"/>
    </location>
</feature>
<dbReference type="EMBL" id="JANPWB010000012">
    <property type="protein sequence ID" value="KAJ1116727.1"/>
    <property type="molecule type" value="Genomic_DNA"/>
</dbReference>
<name>A0AAV7NL04_PLEWA</name>
<evidence type="ECO:0000313" key="14">
    <source>
        <dbReference type="Proteomes" id="UP001066276"/>
    </source>
</evidence>
<dbReference type="InterPro" id="IPR036875">
    <property type="entry name" value="Znf_CCHC_sf"/>
</dbReference>
<dbReference type="PROSITE" id="PS50994">
    <property type="entry name" value="INTEGRASE"/>
    <property type="match status" value="1"/>
</dbReference>
<keyword evidence="7" id="KW-0862">Zinc</keyword>
<dbReference type="InterPro" id="IPR036397">
    <property type="entry name" value="RNaseH_sf"/>
</dbReference>
<keyword evidence="6" id="KW-0378">Hydrolase</keyword>
<evidence type="ECO:0000256" key="8">
    <source>
        <dbReference type="SAM" id="Coils"/>
    </source>
</evidence>